<feature type="active site" description="Charge relay system" evidence="6">
    <location>
        <position position="461"/>
    </location>
</feature>
<feature type="domain" description="Subtilisin-like protease fibronectin type-III" evidence="10">
    <location>
        <begin position="584"/>
        <end position="678"/>
    </location>
</feature>
<dbReference type="InterPro" id="IPR041469">
    <property type="entry name" value="Subtilisin-like_FN3"/>
</dbReference>
<evidence type="ECO:0000256" key="3">
    <source>
        <dbReference type="ARBA" id="ARBA00022729"/>
    </source>
</evidence>
<dbReference type="Gene3D" id="3.40.50.200">
    <property type="entry name" value="Peptidase S8/S53 domain"/>
    <property type="match status" value="2"/>
</dbReference>
<dbReference type="InterPro" id="IPR036852">
    <property type="entry name" value="Peptidase_S8/S53_dom_sf"/>
</dbReference>
<dbReference type="PROSITE" id="PS51892">
    <property type="entry name" value="SUBTILASE"/>
    <property type="match status" value="1"/>
</dbReference>
<evidence type="ECO:0000256" key="4">
    <source>
        <dbReference type="ARBA" id="ARBA00022801"/>
    </source>
</evidence>
<dbReference type="GO" id="GO:0004252">
    <property type="term" value="F:serine-type endopeptidase activity"/>
    <property type="evidence" value="ECO:0007669"/>
    <property type="project" value="InterPro"/>
</dbReference>
<dbReference type="InterPro" id="IPR023828">
    <property type="entry name" value="Peptidase_S8_Ser-AS"/>
</dbReference>
<dbReference type="KEGG" id="cic:CICLE_v10019138mg"/>
<feature type="domain" description="Peptidase S8/S53" evidence="9">
    <location>
        <begin position="156"/>
        <end position="498"/>
    </location>
</feature>
<feature type="active site" description="Charge relay system" evidence="6">
    <location>
        <position position="64"/>
    </location>
</feature>
<reference evidence="11 12" key="1">
    <citation type="submission" date="2013-10" db="EMBL/GenBank/DDBJ databases">
        <authorList>
            <consortium name="International Citrus Genome Consortium"/>
            <person name="Jenkins J."/>
            <person name="Schmutz J."/>
            <person name="Prochnik S."/>
            <person name="Rokhsar D."/>
            <person name="Gmitter F."/>
            <person name="Ollitrault P."/>
            <person name="Machado M."/>
            <person name="Talon M."/>
            <person name="Wincker P."/>
            <person name="Jaillon O."/>
            <person name="Morgante M."/>
        </authorList>
    </citation>
    <scope>NUCLEOTIDE SEQUENCE</scope>
    <source>
        <strain evidence="12">cv. Clemenules</strain>
    </source>
</reference>
<dbReference type="PANTHER" id="PTHR10795">
    <property type="entry name" value="PROPROTEIN CONVERTASE SUBTILISIN/KEXIN"/>
    <property type="match status" value="1"/>
</dbReference>
<keyword evidence="3" id="KW-0732">Signal</keyword>
<evidence type="ECO:0000256" key="8">
    <source>
        <dbReference type="RuleBase" id="RU003355"/>
    </source>
</evidence>
<dbReference type="Gene3D" id="2.60.40.2310">
    <property type="match status" value="1"/>
</dbReference>
<sequence length="684" mass="73151">MTETFLQAVSTLQNAKGVRIIHEDIKMEKLTMHTPEFLGIPAGVWPTLGGAEFSGEGVVIGFIDTGINPEHPSFASHSFRGNQSISKFKGKCTTGNRFPSTACNSKIVGAQYFARAAIAYGDFNSTRDYASPFDADGHGSHTASTAAGNHRVPVIAVEDGVDIISLSVGPSAVPSGPAAFLNALEMELLFATKAGVLVVQAAGNSGPSSSSILSFSPWITSIAASITDRKYNNTIKLANGHSFSGIGLAPPTLGRVYYPLAAAADVCHRNVSTGIFSLESCQYPELFIPALVRGKLIICTYSFDFENDDATIATVADNIKKIGAAGFILRMDPDQDFSPNKFKDMALDVPGIILNNMQSSMDLLEYYNSHTIKSRAGQAVVFRARARILDGRRAIYHGQAPVVASYSSRGPDVNNALLQTADVLKPNIMAPGSSIWAAWSPSSEGDPNLKGRNFALLSGTSMATPHIAGVAALIKQRHPKWSPAAITSAMMTSAEVTDHSGSPILAQDYSDSPILEHVLVHATPFDFGAGFINPARAIDPGLIFNAHFQEYVQFLCAVPGVDDDYVRRVTGYGCPTENQGWCSDLNTPSITVSNLVGSRKVIRRVRNVSSANETYTVTVKEPSGVKVSVSPQVFKIRGLASRELKIVLKATNSTRAYSFGAMVLQGNNNHIIRIPIAVYVSTSL</sequence>
<dbReference type="Pfam" id="PF17766">
    <property type="entry name" value="fn3_6"/>
    <property type="match status" value="1"/>
</dbReference>
<proteinExistence type="inferred from homology"/>
<keyword evidence="2 8" id="KW-0645">Protease</keyword>
<keyword evidence="12" id="KW-1185">Reference proteome</keyword>
<protein>
    <recommendedName>
        <fullName evidence="13">Subtilisin-like protease fibronectin type-III domain-containing protein</fullName>
    </recommendedName>
</protein>
<accession>V4TJ40</accession>
<feature type="active site" description="Charge relay system" evidence="6">
    <location>
        <position position="138"/>
    </location>
</feature>
<dbReference type="GO" id="GO:0006508">
    <property type="term" value="P:proteolysis"/>
    <property type="evidence" value="ECO:0007669"/>
    <property type="project" value="UniProtKB-KW"/>
</dbReference>
<name>V4TJ40_CITCL</name>
<dbReference type="PRINTS" id="PR00723">
    <property type="entry name" value="SUBTILISIN"/>
</dbReference>
<keyword evidence="4 8" id="KW-0378">Hydrolase</keyword>
<comment type="similarity">
    <text evidence="1 7 8">Belongs to the peptidase S8 family.</text>
</comment>
<evidence type="ECO:0000256" key="1">
    <source>
        <dbReference type="ARBA" id="ARBA00011073"/>
    </source>
</evidence>
<dbReference type="InterPro" id="IPR023827">
    <property type="entry name" value="Peptidase_S8_Asp-AS"/>
</dbReference>
<evidence type="ECO:0008006" key="13">
    <source>
        <dbReference type="Google" id="ProtNLM"/>
    </source>
</evidence>
<dbReference type="AlphaFoldDB" id="V4TJ40"/>
<dbReference type="OMA" id="NETYMAH"/>
<evidence type="ECO:0000256" key="5">
    <source>
        <dbReference type="ARBA" id="ARBA00022825"/>
    </source>
</evidence>
<keyword evidence="5 8" id="KW-0720">Serine protease</keyword>
<dbReference type="Gene3D" id="3.50.30.30">
    <property type="match status" value="1"/>
</dbReference>
<evidence type="ECO:0000313" key="11">
    <source>
        <dbReference type="EMBL" id="ESR53407.1"/>
    </source>
</evidence>
<dbReference type="InterPro" id="IPR000209">
    <property type="entry name" value="Peptidase_S8/S53_dom"/>
</dbReference>
<gene>
    <name evidence="11" type="ORF">CICLE_v10019138mg</name>
</gene>
<dbReference type="SUPFAM" id="SSF52743">
    <property type="entry name" value="Subtilisin-like"/>
    <property type="match status" value="1"/>
</dbReference>
<evidence type="ECO:0000256" key="6">
    <source>
        <dbReference type="PIRSR" id="PIRSR615500-1"/>
    </source>
</evidence>
<dbReference type="Proteomes" id="UP000030687">
    <property type="component" value="Unassembled WGS sequence"/>
</dbReference>
<evidence type="ECO:0000256" key="7">
    <source>
        <dbReference type="PROSITE-ProRule" id="PRU01240"/>
    </source>
</evidence>
<dbReference type="InParanoid" id="V4TJ40"/>
<comment type="caution">
    <text evidence="7">Lacks conserved residue(s) required for the propagation of feature annotation.</text>
</comment>
<dbReference type="Gramene" id="ESR53407">
    <property type="protein sequence ID" value="ESR53407"/>
    <property type="gene ID" value="CICLE_v10019138mg"/>
</dbReference>
<evidence type="ECO:0000256" key="2">
    <source>
        <dbReference type="ARBA" id="ARBA00022670"/>
    </source>
</evidence>
<dbReference type="PROSITE" id="PS00138">
    <property type="entry name" value="SUBTILASE_SER"/>
    <property type="match status" value="1"/>
</dbReference>
<organism evidence="11 12">
    <name type="scientific">Citrus clementina</name>
    <name type="common">Clementine</name>
    <name type="synonym">Citrus deliciosa x Citrus sinensis</name>
    <dbReference type="NCBI Taxonomy" id="85681"/>
    <lineage>
        <taxon>Eukaryota</taxon>
        <taxon>Viridiplantae</taxon>
        <taxon>Streptophyta</taxon>
        <taxon>Embryophyta</taxon>
        <taxon>Tracheophyta</taxon>
        <taxon>Spermatophyta</taxon>
        <taxon>Magnoliopsida</taxon>
        <taxon>eudicotyledons</taxon>
        <taxon>Gunneridae</taxon>
        <taxon>Pentapetalae</taxon>
        <taxon>rosids</taxon>
        <taxon>malvids</taxon>
        <taxon>Sapindales</taxon>
        <taxon>Rutaceae</taxon>
        <taxon>Aurantioideae</taxon>
        <taxon>Citrus</taxon>
    </lineage>
</organism>
<dbReference type="eggNOG" id="ENOG502RJ8X">
    <property type="taxonomic scope" value="Eukaryota"/>
</dbReference>
<dbReference type="PROSITE" id="PS00136">
    <property type="entry name" value="SUBTILASE_ASP"/>
    <property type="match status" value="1"/>
</dbReference>
<evidence type="ECO:0000259" key="9">
    <source>
        <dbReference type="Pfam" id="PF00082"/>
    </source>
</evidence>
<dbReference type="InterPro" id="IPR045051">
    <property type="entry name" value="SBT"/>
</dbReference>
<dbReference type="InterPro" id="IPR015500">
    <property type="entry name" value="Peptidase_S8_subtilisin-rel"/>
</dbReference>
<dbReference type="CDD" id="cd02120">
    <property type="entry name" value="PA_subtilisin_like"/>
    <property type="match status" value="1"/>
</dbReference>
<evidence type="ECO:0000259" key="10">
    <source>
        <dbReference type="Pfam" id="PF17766"/>
    </source>
</evidence>
<evidence type="ECO:0000313" key="12">
    <source>
        <dbReference type="Proteomes" id="UP000030687"/>
    </source>
</evidence>
<dbReference type="Pfam" id="PF00082">
    <property type="entry name" value="Peptidase_S8"/>
    <property type="match status" value="2"/>
</dbReference>
<dbReference type="EMBL" id="KI536661">
    <property type="protein sequence ID" value="ESR53407.1"/>
    <property type="molecule type" value="Genomic_DNA"/>
</dbReference>
<feature type="domain" description="Peptidase S8/S53" evidence="9">
    <location>
        <begin position="55"/>
        <end position="150"/>
    </location>
</feature>